<keyword evidence="3" id="KW-1133">Transmembrane helix</keyword>
<comment type="caution">
    <text evidence="4">The sequence shown here is derived from an EMBL/GenBank/DDBJ whole genome shotgun (WGS) entry which is preliminary data.</text>
</comment>
<keyword evidence="2" id="KW-0342">GTP-binding</keyword>
<evidence type="ECO:0000256" key="1">
    <source>
        <dbReference type="ARBA" id="ARBA00022741"/>
    </source>
</evidence>
<dbReference type="PROSITE" id="PS51419">
    <property type="entry name" value="RAB"/>
    <property type="match status" value="1"/>
</dbReference>
<protein>
    <submittedName>
        <fullName evidence="4">Uncharacterized protein</fullName>
    </submittedName>
</protein>
<evidence type="ECO:0000313" key="4">
    <source>
        <dbReference type="EMBL" id="KAF7633171.1"/>
    </source>
</evidence>
<dbReference type="EMBL" id="JABEBT010000083">
    <property type="protein sequence ID" value="KAF7633171.1"/>
    <property type="molecule type" value="Genomic_DNA"/>
</dbReference>
<keyword evidence="1" id="KW-0547">Nucleotide-binding</keyword>
<accession>A0A8S9ZJ01</accession>
<reference evidence="4" key="1">
    <citation type="journal article" date="2020" name="Ecol. Evol.">
        <title>Genome structure and content of the rice root-knot nematode (Meloidogyne graminicola).</title>
        <authorList>
            <person name="Phan N.T."/>
            <person name="Danchin E.G.J."/>
            <person name="Klopp C."/>
            <person name="Perfus-Barbeoch L."/>
            <person name="Kozlowski D.K."/>
            <person name="Koutsovoulos G.D."/>
            <person name="Lopez-Roques C."/>
            <person name="Bouchez O."/>
            <person name="Zahm M."/>
            <person name="Besnard G."/>
            <person name="Bellafiore S."/>
        </authorList>
    </citation>
    <scope>NUCLEOTIDE SEQUENCE</scope>
    <source>
        <strain evidence="4">VN-18</strain>
    </source>
</reference>
<dbReference type="SUPFAM" id="SSF52540">
    <property type="entry name" value="P-loop containing nucleoside triphosphate hydrolases"/>
    <property type="match status" value="1"/>
</dbReference>
<dbReference type="InterPro" id="IPR027417">
    <property type="entry name" value="P-loop_NTPase"/>
</dbReference>
<keyword evidence="5" id="KW-1185">Reference proteome</keyword>
<evidence type="ECO:0000256" key="2">
    <source>
        <dbReference type="ARBA" id="ARBA00023134"/>
    </source>
</evidence>
<keyword evidence="3" id="KW-0472">Membrane</keyword>
<dbReference type="GO" id="GO:0003924">
    <property type="term" value="F:GTPase activity"/>
    <property type="evidence" value="ECO:0007669"/>
    <property type="project" value="InterPro"/>
</dbReference>
<dbReference type="Pfam" id="PF00071">
    <property type="entry name" value="Ras"/>
    <property type="match status" value="1"/>
</dbReference>
<dbReference type="InterPro" id="IPR001806">
    <property type="entry name" value="Small_GTPase"/>
</dbReference>
<name>A0A8S9ZJ01_9BILA</name>
<dbReference type="GO" id="GO:0005525">
    <property type="term" value="F:GTP binding"/>
    <property type="evidence" value="ECO:0007669"/>
    <property type="project" value="UniProtKB-KW"/>
</dbReference>
<feature type="transmembrane region" description="Helical" evidence="3">
    <location>
        <begin position="100"/>
        <end position="119"/>
    </location>
</feature>
<dbReference type="InterPro" id="IPR050227">
    <property type="entry name" value="Rab"/>
</dbReference>
<gene>
    <name evidence="4" type="ORF">Mgra_00007450</name>
</gene>
<evidence type="ECO:0000256" key="3">
    <source>
        <dbReference type="SAM" id="Phobius"/>
    </source>
</evidence>
<dbReference type="OrthoDB" id="5791623at2759"/>
<dbReference type="PROSITE" id="PS51421">
    <property type="entry name" value="RAS"/>
    <property type="match status" value="1"/>
</dbReference>
<sequence length="135" mass="15388">MNIKDAQDSTMKEVPILLVGNKIDLRNAPGAHENSSSFVSKKEGENLAELLSTDFIETSALDGTNVETALLLLVGSMMKSEDDHLKQTALILQSSDKKKWKCMSCVFIILFRHFLYINLNKYLFHWSFQIFLNFI</sequence>
<evidence type="ECO:0000313" key="5">
    <source>
        <dbReference type="Proteomes" id="UP000605970"/>
    </source>
</evidence>
<proteinExistence type="predicted"/>
<dbReference type="Proteomes" id="UP000605970">
    <property type="component" value="Unassembled WGS sequence"/>
</dbReference>
<keyword evidence="3" id="KW-0812">Transmembrane</keyword>
<dbReference type="PANTHER" id="PTHR47977">
    <property type="entry name" value="RAS-RELATED PROTEIN RAB"/>
    <property type="match status" value="1"/>
</dbReference>
<dbReference type="PRINTS" id="PR00449">
    <property type="entry name" value="RASTRNSFRMNG"/>
</dbReference>
<dbReference type="AlphaFoldDB" id="A0A8S9ZJ01"/>
<organism evidence="4 5">
    <name type="scientific">Meloidogyne graminicola</name>
    <dbReference type="NCBI Taxonomy" id="189291"/>
    <lineage>
        <taxon>Eukaryota</taxon>
        <taxon>Metazoa</taxon>
        <taxon>Ecdysozoa</taxon>
        <taxon>Nematoda</taxon>
        <taxon>Chromadorea</taxon>
        <taxon>Rhabditida</taxon>
        <taxon>Tylenchina</taxon>
        <taxon>Tylenchomorpha</taxon>
        <taxon>Tylenchoidea</taxon>
        <taxon>Meloidogynidae</taxon>
        <taxon>Meloidogyninae</taxon>
        <taxon>Meloidogyne</taxon>
    </lineage>
</organism>
<dbReference type="Gene3D" id="3.40.50.300">
    <property type="entry name" value="P-loop containing nucleotide triphosphate hydrolases"/>
    <property type="match status" value="1"/>
</dbReference>